<protein>
    <submittedName>
        <fullName evidence="2">Uncharacterized protein</fullName>
    </submittedName>
</protein>
<dbReference type="Proteomes" id="UP000639338">
    <property type="component" value="Unassembled WGS sequence"/>
</dbReference>
<dbReference type="InterPro" id="IPR019351">
    <property type="entry name" value="DUF2039"/>
</dbReference>
<dbReference type="PANTHER" id="PTHR22876:SF5">
    <property type="entry name" value="CHROMOSOME 9 OPEN READING FRAME 85"/>
    <property type="match status" value="1"/>
</dbReference>
<evidence type="ECO:0000256" key="1">
    <source>
        <dbReference type="SAM" id="MobiDB-lite"/>
    </source>
</evidence>
<sequence>MSCQKGSGVRSRPQKYQNRHVFKNNLHDTSHMTKKINSIQVVNVCERCKKIIEWKIKYKKYKPLKASSKCVKCDEKCVKHAYHIMCGPCASKNEVCPKCGEKAELIKPDEEKDKLTLDREMRLMLKKLPERKRRTFMRYMNRQGETKETNAKNEEGSDEENIDDEEEDEKLEGKNENNIVEDAPLTRDDLIAKLQSLMVSKKKNDDSDSDFNDAGSIEESESDSD</sequence>
<organism evidence="2 3">
    <name type="scientific">Aphidius gifuensis</name>
    <name type="common">Parasitoid wasp</name>
    <dbReference type="NCBI Taxonomy" id="684658"/>
    <lineage>
        <taxon>Eukaryota</taxon>
        <taxon>Metazoa</taxon>
        <taxon>Ecdysozoa</taxon>
        <taxon>Arthropoda</taxon>
        <taxon>Hexapoda</taxon>
        <taxon>Insecta</taxon>
        <taxon>Pterygota</taxon>
        <taxon>Neoptera</taxon>
        <taxon>Endopterygota</taxon>
        <taxon>Hymenoptera</taxon>
        <taxon>Apocrita</taxon>
        <taxon>Ichneumonoidea</taxon>
        <taxon>Braconidae</taxon>
        <taxon>Aphidiinae</taxon>
        <taxon>Aphidius</taxon>
    </lineage>
</organism>
<feature type="compositionally biased region" description="Acidic residues" evidence="1">
    <location>
        <begin position="156"/>
        <end position="170"/>
    </location>
</feature>
<dbReference type="Pfam" id="PF10217">
    <property type="entry name" value="DUF2039"/>
    <property type="match status" value="1"/>
</dbReference>
<evidence type="ECO:0000313" key="3">
    <source>
        <dbReference type="Proteomes" id="UP000639338"/>
    </source>
</evidence>
<gene>
    <name evidence="2" type="ORF">HCN44_005868</name>
</gene>
<dbReference type="PANTHER" id="PTHR22876">
    <property type="entry name" value="ZGC:101016"/>
    <property type="match status" value="1"/>
</dbReference>
<feature type="region of interest" description="Disordered" evidence="1">
    <location>
        <begin position="136"/>
        <end position="187"/>
    </location>
</feature>
<accession>A0A834XV52</accession>
<evidence type="ECO:0000313" key="2">
    <source>
        <dbReference type="EMBL" id="KAF7993087.1"/>
    </source>
</evidence>
<proteinExistence type="predicted"/>
<feature type="region of interest" description="Disordered" evidence="1">
    <location>
        <begin position="200"/>
        <end position="225"/>
    </location>
</feature>
<reference evidence="2 3" key="1">
    <citation type="submission" date="2020-08" db="EMBL/GenBank/DDBJ databases">
        <title>Aphidius gifuensis genome sequencing and assembly.</title>
        <authorList>
            <person name="Du Z."/>
        </authorList>
    </citation>
    <scope>NUCLEOTIDE SEQUENCE [LARGE SCALE GENOMIC DNA]</scope>
    <source>
        <strain evidence="2">YNYX2018</strain>
        <tissue evidence="2">Adults</tissue>
    </source>
</reference>
<name>A0A834XV52_APHGI</name>
<comment type="caution">
    <text evidence="2">The sequence shown here is derived from an EMBL/GenBank/DDBJ whole genome shotgun (WGS) entry which is preliminary data.</text>
</comment>
<keyword evidence="3" id="KW-1185">Reference proteome</keyword>
<dbReference type="AlphaFoldDB" id="A0A834XV52"/>
<feature type="compositionally biased region" description="Acidic residues" evidence="1">
    <location>
        <begin position="207"/>
        <end position="225"/>
    </location>
</feature>
<feature type="compositionally biased region" description="Basic and acidic residues" evidence="1">
    <location>
        <begin position="144"/>
        <end position="155"/>
    </location>
</feature>
<dbReference type="EMBL" id="JACMRX010000003">
    <property type="protein sequence ID" value="KAF7993087.1"/>
    <property type="molecule type" value="Genomic_DNA"/>
</dbReference>
<dbReference type="OrthoDB" id="250548at2759"/>